<dbReference type="InterPro" id="IPR001279">
    <property type="entry name" value="Metallo-B-lactamas"/>
</dbReference>
<dbReference type="CDD" id="cd16282">
    <property type="entry name" value="metallo-hydrolase-like_MBL-fold"/>
    <property type="match status" value="1"/>
</dbReference>
<proteinExistence type="inferred from homology"/>
<comment type="caution">
    <text evidence="3">The sequence shown here is derived from an EMBL/GenBank/DDBJ whole genome shotgun (WGS) entry which is preliminary data.</text>
</comment>
<protein>
    <submittedName>
        <fullName evidence="3">MBL fold metallo-hydrolase</fullName>
    </submittedName>
</protein>
<dbReference type="PANTHER" id="PTHR42951">
    <property type="entry name" value="METALLO-BETA-LACTAMASE DOMAIN-CONTAINING"/>
    <property type="match status" value="1"/>
</dbReference>
<dbReference type="SUPFAM" id="SSF56281">
    <property type="entry name" value="Metallo-hydrolase/oxidoreductase"/>
    <property type="match status" value="1"/>
</dbReference>
<gene>
    <name evidence="3" type="ORF">HY618_06445</name>
</gene>
<dbReference type="Proteomes" id="UP000752292">
    <property type="component" value="Unassembled WGS sequence"/>
</dbReference>
<accession>A0A933E9G9</accession>
<sequence length="309" mass="34143">MSPRPKMLAWPDFPPDFVVWKLNPTGCELTAKELAPGVYALLSSIPGVDNVGFVVGKKGVLVIDAHISVAMARQIQERIREVTDKPLLYLVNSNYHADHVFGNCAFPRETVLIQHRETAARTPYFKEEREFMLPAVANDPAIFEGAAYRAPDLVFGDRLAIDLGGIAAEVHWFGAANTPGDTVTYVPSARAAWVGNMTTGTFGLCLESDAPTYMATVARLMEALVIDTVVPAHAPIHGPEAFGDNLRYFGNLATRVKRALQEGWSLEETMRRTPLDDTYRLPDADPRAVFIQGRHSYNVRRTYNSLAGR</sequence>
<organism evidence="3 4">
    <name type="scientific">Tectimicrobiota bacterium</name>
    <dbReference type="NCBI Taxonomy" id="2528274"/>
    <lineage>
        <taxon>Bacteria</taxon>
        <taxon>Pseudomonadati</taxon>
        <taxon>Nitrospinota/Tectimicrobiota group</taxon>
        <taxon>Candidatus Tectimicrobiota</taxon>
    </lineage>
</organism>
<dbReference type="AlphaFoldDB" id="A0A933E9G9"/>
<dbReference type="InterPro" id="IPR050855">
    <property type="entry name" value="NDM-1-like"/>
</dbReference>
<evidence type="ECO:0000256" key="1">
    <source>
        <dbReference type="ARBA" id="ARBA00005250"/>
    </source>
</evidence>
<evidence type="ECO:0000259" key="2">
    <source>
        <dbReference type="SMART" id="SM00849"/>
    </source>
</evidence>
<name>A0A933E9G9_UNCTE</name>
<dbReference type="Gene3D" id="3.60.15.10">
    <property type="entry name" value="Ribonuclease Z/Hydroxyacylglutathione hydrolase-like"/>
    <property type="match status" value="1"/>
</dbReference>
<dbReference type="GO" id="GO:0017001">
    <property type="term" value="P:antibiotic catabolic process"/>
    <property type="evidence" value="ECO:0007669"/>
    <property type="project" value="UniProtKB-ARBA"/>
</dbReference>
<feature type="domain" description="Metallo-beta-lactamase" evidence="2">
    <location>
        <begin position="48"/>
        <end position="233"/>
    </location>
</feature>
<dbReference type="PANTHER" id="PTHR42951:SF4">
    <property type="entry name" value="ACYL-COENZYME A THIOESTERASE MBLAC2"/>
    <property type="match status" value="1"/>
</dbReference>
<dbReference type="SMART" id="SM00849">
    <property type="entry name" value="Lactamase_B"/>
    <property type="match status" value="1"/>
</dbReference>
<reference evidence="3" key="1">
    <citation type="submission" date="2020-07" db="EMBL/GenBank/DDBJ databases">
        <title>Huge and variable diversity of episymbiotic CPR bacteria and DPANN archaea in groundwater ecosystems.</title>
        <authorList>
            <person name="He C.Y."/>
            <person name="Keren R."/>
            <person name="Whittaker M."/>
            <person name="Farag I.F."/>
            <person name="Doudna J."/>
            <person name="Cate J.H.D."/>
            <person name="Banfield J.F."/>
        </authorList>
    </citation>
    <scope>NUCLEOTIDE SEQUENCE</scope>
    <source>
        <strain evidence="3">NC_groundwater_1370_Ag_S-0.2um_69_93</strain>
    </source>
</reference>
<dbReference type="Pfam" id="PF00753">
    <property type="entry name" value="Lactamase_B"/>
    <property type="match status" value="1"/>
</dbReference>
<evidence type="ECO:0000313" key="3">
    <source>
        <dbReference type="EMBL" id="MBI4252083.1"/>
    </source>
</evidence>
<comment type="similarity">
    <text evidence="1">Belongs to the metallo-beta-lactamase superfamily. Class-B beta-lactamase family.</text>
</comment>
<dbReference type="EMBL" id="JACQRX010000282">
    <property type="protein sequence ID" value="MBI4252083.1"/>
    <property type="molecule type" value="Genomic_DNA"/>
</dbReference>
<evidence type="ECO:0000313" key="4">
    <source>
        <dbReference type="Proteomes" id="UP000752292"/>
    </source>
</evidence>
<dbReference type="InterPro" id="IPR036866">
    <property type="entry name" value="RibonucZ/Hydroxyglut_hydro"/>
</dbReference>